<evidence type="ECO:0000256" key="2">
    <source>
        <dbReference type="SAM" id="Phobius"/>
    </source>
</evidence>
<keyword evidence="2" id="KW-0472">Membrane</keyword>
<dbReference type="Proteomes" id="UP000325606">
    <property type="component" value="Chromosome"/>
</dbReference>
<dbReference type="PANTHER" id="PTHR13847:SF289">
    <property type="entry name" value="GLYCINE OXIDASE"/>
    <property type="match status" value="1"/>
</dbReference>
<dbReference type="PANTHER" id="PTHR13847">
    <property type="entry name" value="SARCOSINE DEHYDROGENASE-RELATED"/>
    <property type="match status" value="1"/>
</dbReference>
<evidence type="ECO:0000313" key="5">
    <source>
        <dbReference type="Proteomes" id="UP000325606"/>
    </source>
</evidence>
<reference evidence="4 5" key="1">
    <citation type="submission" date="2019-09" db="EMBL/GenBank/DDBJ databases">
        <title>Nitrincola iocasae sp. nov., a bacterium isolated from the sediment collected at a cold seep field in South China Sea.</title>
        <authorList>
            <person name="Zhang H."/>
            <person name="Wang H."/>
            <person name="Li C."/>
        </authorList>
    </citation>
    <scope>NUCLEOTIDE SEQUENCE [LARGE SCALE GENOMIC DNA]</scope>
    <source>
        <strain evidence="4 5">KXZD1103</strain>
    </source>
</reference>
<sequence>MSRETIVLGAGIVGVSIAWHLVQRGRKVLLIDRRPPGLETSFGNAGIIQREAVRPYAFPHDLKTLLRVLPNRSIDIRYKPSGMFAAASPLLSYYLNSFPGRYKKIIPEYASIIALSTQEHDPMIKASGADALIQKKGWLELYRTEAELDARHQEAQEAAKQGVVSRRIDRATLDEMQPGLSADICGAIHWQNSWMVESPGDLVQAYAKDFEAKGGEFLEAELNTIVQNSANNWTVTTSKGSHDAAEVVVALGPWSQDYLAPLNYSFPLFVKRGYHMHYQQPSIKSTLNYWLMDAEKGYLLEPMKAGIRLTTGAELANLDAPPAYGQLEAAEKVARKLFPIGERADKEPWKGARPCLPDMKPVIGPAPRHPGLWLAFGHGHQGFTLGPATGRLLGEMMDNEKTAIDMQPFRADRF</sequence>
<organism evidence="4 5">
    <name type="scientific">Nitrincola iocasae</name>
    <dbReference type="NCBI Taxonomy" id="2614693"/>
    <lineage>
        <taxon>Bacteria</taxon>
        <taxon>Pseudomonadati</taxon>
        <taxon>Pseudomonadota</taxon>
        <taxon>Gammaproteobacteria</taxon>
        <taxon>Oceanospirillales</taxon>
        <taxon>Oceanospirillaceae</taxon>
        <taxon>Nitrincola</taxon>
    </lineage>
</organism>
<keyword evidence="2" id="KW-0812">Transmembrane</keyword>
<evidence type="ECO:0000313" key="4">
    <source>
        <dbReference type="EMBL" id="QEW06058.1"/>
    </source>
</evidence>
<dbReference type="Gene3D" id="3.50.50.60">
    <property type="entry name" value="FAD/NAD(P)-binding domain"/>
    <property type="match status" value="2"/>
</dbReference>
<dbReference type="KEGG" id="nik:F5I99_05855"/>
<dbReference type="InterPro" id="IPR036188">
    <property type="entry name" value="FAD/NAD-bd_sf"/>
</dbReference>
<accession>A0A5J6LCM6</accession>
<keyword evidence="1" id="KW-0560">Oxidoreductase</keyword>
<evidence type="ECO:0000256" key="1">
    <source>
        <dbReference type="ARBA" id="ARBA00023002"/>
    </source>
</evidence>
<dbReference type="SUPFAM" id="SSF54373">
    <property type="entry name" value="FAD-linked reductases, C-terminal domain"/>
    <property type="match status" value="1"/>
</dbReference>
<dbReference type="Gene3D" id="3.30.9.10">
    <property type="entry name" value="D-Amino Acid Oxidase, subunit A, domain 2"/>
    <property type="match status" value="1"/>
</dbReference>
<dbReference type="EMBL" id="CP044222">
    <property type="protein sequence ID" value="QEW06058.1"/>
    <property type="molecule type" value="Genomic_DNA"/>
</dbReference>
<dbReference type="GO" id="GO:0005737">
    <property type="term" value="C:cytoplasm"/>
    <property type="evidence" value="ECO:0007669"/>
    <property type="project" value="TreeGrafter"/>
</dbReference>
<keyword evidence="2" id="KW-1133">Transmembrane helix</keyword>
<feature type="domain" description="FAD dependent oxidoreductase" evidence="3">
    <location>
        <begin position="6"/>
        <end position="396"/>
    </location>
</feature>
<dbReference type="Pfam" id="PF01266">
    <property type="entry name" value="DAO"/>
    <property type="match status" value="1"/>
</dbReference>
<feature type="transmembrane region" description="Helical" evidence="2">
    <location>
        <begin position="6"/>
        <end position="22"/>
    </location>
</feature>
<gene>
    <name evidence="4" type="ORF">F5I99_05855</name>
</gene>
<protein>
    <submittedName>
        <fullName evidence="4">FAD-binding oxidoreductase</fullName>
    </submittedName>
</protein>
<name>A0A5J6LCM6_9GAMM</name>
<keyword evidence="5" id="KW-1185">Reference proteome</keyword>
<proteinExistence type="predicted"/>
<dbReference type="SUPFAM" id="SSF51905">
    <property type="entry name" value="FAD/NAD(P)-binding domain"/>
    <property type="match status" value="1"/>
</dbReference>
<dbReference type="GO" id="GO:0016491">
    <property type="term" value="F:oxidoreductase activity"/>
    <property type="evidence" value="ECO:0007669"/>
    <property type="project" value="UniProtKB-KW"/>
</dbReference>
<dbReference type="RefSeq" id="WP_151054090.1">
    <property type="nucleotide sequence ID" value="NZ_CP044222.1"/>
</dbReference>
<dbReference type="InterPro" id="IPR006076">
    <property type="entry name" value="FAD-dep_OxRdtase"/>
</dbReference>
<dbReference type="AlphaFoldDB" id="A0A5J6LCM6"/>
<evidence type="ECO:0000259" key="3">
    <source>
        <dbReference type="Pfam" id="PF01266"/>
    </source>
</evidence>